<dbReference type="RefSeq" id="WP_090079053.1">
    <property type="nucleotide sequence ID" value="NZ_FOQT01000001.1"/>
</dbReference>
<dbReference type="Proteomes" id="UP000198931">
    <property type="component" value="Unassembled WGS sequence"/>
</dbReference>
<dbReference type="STRING" id="1125876.SAMN05443292_1061"/>
<dbReference type="AlphaFoldDB" id="A0A1I3EGA0"/>
<dbReference type="InterPro" id="IPR039910">
    <property type="entry name" value="D15-like"/>
</dbReference>
<dbReference type="Gene3D" id="2.40.160.50">
    <property type="entry name" value="membrane protein fhac: a member of the omp85/tpsb transporter family"/>
    <property type="match status" value="1"/>
</dbReference>
<accession>A0A1I3EGA0</accession>
<feature type="domain" description="Bacterial surface antigen (D15)" evidence="6">
    <location>
        <begin position="485"/>
        <end position="845"/>
    </location>
</feature>
<sequence>MRRQHFLKYLQKYYILICSATVLLLIFACSTTKKVPDGEFLLTKNDFKYNDGKIYGDQIPNLVSQKPNKKSAMLFPVGLWFYNATNPKYDSILNEYLTYPSAIRDQKLRDSLFVKYNHPEYVGKNLFWDRFFHSLGEPPVILEQGKTQTSANLIRKYLVYHGYWDSKVDFKHTLDSASKKAQASYLITHKDPTFIKEYFYDIKDPEIKKYYEWNIDKSLVNQGEILNQQNLEDEVKRIDELMKQNGYFSFNNSNEDIYFTADTLTSRKQVPLTMKIDSTYKKATIGKIDVAVVGRAKDYPANTFTDSLRGINIHLIDKQYQTRSIWRPITIVPGEVYDQKNLDLTRRNLIAMNNFSILSSQIGLRDGGAAPPNDSIIDVLYLLKPLPKYELKVATDVNYSQLLNLGISPSVDLTSRNVFGGAENLSSSISGTFGSIRSSKDINKRSLAYELATQFTLSFPRLFLPFTYWKLIPKRFSPTSSLTIGASVQNNIGLGRINLNAGLNYFANVDDRVTHRLSLFNTQLSLTQNKDKYYDYFPADFGYRQSTFNLYFQTNPQIQAALLSGQLTNDQVSAIIYADPNFSKTLNADQLNTYNNFAQSLFNKERQTQDVLISSLIYNYTYNEIGKKEYENPFFVSGKVEFAGNIFSAFSKKTNTDNVFGNDTKTIFKIPYSQFVKFDVEFRKYLTFGTKNGKKNTLAFRQLVGVGIPYGNSQNMPLVRSYFNGGSNDIRAWPAFGGLGPADSQLDERIRSYFLDNVKLTTSLEYRMPLTDIFEGAIFTDAGNIWGLKDNGIGDQFKFNKFLSQMGVGSGLGLRINVAYITLRLDLAYKIYDPNKPIGDRWRFGDIKPLKPTLNFAFGYPF</sequence>
<evidence type="ECO:0000313" key="8">
    <source>
        <dbReference type="Proteomes" id="UP000198931"/>
    </source>
</evidence>
<evidence type="ECO:0000256" key="4">
    <source>
        <dbReference type="ARBA" id="ARBA00023136"/>
    </source>
</evidence>
<keyword evidence="2" id="KW-0812">Transmembrane</keyword>
<dbReference type="GO" id="GO:0019867">
    <property type="term" value="C:outer membrane"/>
    <property type="evidence" value="ECO:0007669"/>
    <property type="project" value="InterPro"/>
</dbReference>
<dbReference type="PANTHER" id="PTHR12815:SF47">
    <property type="entry name" value="TRANSLOCATION AND ASSEMBLY MODULE SUBUNIT TAMA"/>
    <property type="match status" value="1"/>
</dbReference>
<evidence type="ECO:0000259" key="6">
    <source>
        <dbReference type="Pfam" id="PF01103"/>
    </source>
</evidence>
<protein>
    <submittedName>
        <fullName evidence="7">Surface antigen</fullName>
    </submittedName>
</protein>
<dbReference type="OrthoDB" id="9814535at2"/>
<keyword evidence="8" id="KW-1185">Reference proteome</keyword>
<evidence type="ECO:0000313" key="7">
    <source>
        <dbReference type="EMBL" id="SFH97948.1"/>
    </source>
</evidence>
<dbReference type="Pfam" id="PF01103">
    <property type="entry name" value="Omp85"/>
    <property type="match status" value="1"/>
</dbReference>
<keyword evidence="5" id="KW-0998">Cell outer membrane</keyword>
<proteinExistence type="predicted"/>
<evidence type="ECO:0000256" key="1">
    <source>
        <dbReference type="ARBA" id="ARBA00004370"/>
    </source>
</evidence>
<organism evidence="7 8">
    <name type="scientific">Halpernia frigidisoli</name>
    <dbReference type="NCBI Taxonomy" id="1125876"/>
    <lineage>
        <taxon>Bacteria</taxon>
        <taxon>Pseudomonadati</taxon>
        <taxon>Bacteroidota</taxon>
        <taxon>Flavobacteriia</taxon>
        <taxon>Flavobacteriales</taxon>
        <taxon>Weeksellaceae</taxon>
        <taxon>Chryseobacterium group</taxon>
        <taxon>Halpernia</taxon>
    </lineage>
</organism>
<dbReference type="EMBL" id="FOQT01000001">
    <property type="protein sequence ID" value="SFH97948.1"/>
    <property type="molecule type" value="Genomic_DNA"/>
</dbReference>
<dbReference type="InterPro" id="IPR000184">
    <property type="entry name" value="Bac_surfAg_D15"/>
</dbReference>
<gene>
    <name evidence="7" type="ORF">SAMN05443292_1061</name>
</gene>
<dbReference type="PANTHER" id="PTHR12815">
    <property type="entry name" value="SORTING AND ASSEMBLY MACHINERY SAMM50 PROTEIN FAMILY MEMBER"/>
    <property type="match status" value="1"/>
</dbReference>
<evidence type="ECO:0000256" key="2">
    <source>
        <dbReference type="ARBA" id="ARBA00022692"/>
    </source>
</evidence>
<dbReference type="PROSITE" id="PS51257">
    <property type="entry name" value="PROKAR_LIPOPROTEIN"/>
    <property type="match status" value="1"/>
</dbReference>
<name>A0A1I3EGA0_9FLAO</name>
<reference evidence="7 8" key="1">
    <citation type="submission" date="2016-10" db="EMBL/GenBank/DDBJ databases">
        <authorList>
            <person name="de Groot N.N."/>
        </authorList>
    </citation>
    <scope>NUCLEOTIDE SEQUENCE [LARGE SCALE GENOMIC DNA]</scope>
    <source>
        <strain evidence="7 8">DSM 26000</strain>
    </source>
</reference>
<evidence type="ECO:0000256" key="5">
    <source>
        <dbReference type="ARBA" id="ARBA00023237"/>
    </source>
</evidence>
<keyword evidence="4" id="KW-0472">Membrane</keyword>
<keyword evidence="3" id="KW-0732">Signal</keyword>
<comment type="subcellular location">
    <subcellularLocation>
        <location evidence="1">Membrane</location>
    </subcellularLocation>
</comment>
<evidence type="ECO:0000256" key="3">
    <source>
        <dbReference type="ARBA" id="ARBA00022729"/>
    </source>
</evidence>